<comment type="caution">
    <text evidence="1">The sequence shown here is derived from an EMBL/GenBank/DDBJ whole genome shotgun (WGS) entry which is preliminary data.</text>
</comment>
<reference evidence="1 2" key="1">
    <citation type="submission" date="2018-07" db="EMBL/GenBank/DDBJ databases">
        <title>Mechanisms of high-level aminoglycoside resistance among Gram-negative pathogens in Brazil.</title>
        <authorList>
            <person name="Ballaben A.S."/>
            <person name="Darini A.L.C."/>
            <person name="Doi Y."/>
        </authorList>
    </citation>
    <scope>NUCLEOTIDE SEQUENCE [LARGE SCALE GENOMIC DNA]</scope>
    <source>
        <strain evidence="1 2">B2-305</strain>
    </source>
</reference>
<dbReference type="SUPFAM" id="SSF53474">
    <property type="entry name" value="alpha/beta-Hydrolases"/>
    <property type="match status" value="1"/>
</dbReference>
<dbReference type="AlphaFoldDB" id="A0A367LW74"/>
<dbReference type="GO" id="GO:0016787">
    <property type="term" value="F:hydrolase activity"/>
    <property type="evidence" value="ECO:0007669"/>
    <property type="project" value="UniProtKB-KW"/>
</dbReference>
<keyword evidence="1" id="KW-0378">Hydrolase</keyword>
<gene>
    <name evidence="1" type="ORF">DT376_39920</name>
</gene>
<name>A0A367LW74_PSEAI</name>
<protein>
    <submittedName>
        <fullName evidence="1">Alpha/beta hydrolase</fullName>
    </submittedName>
</protein>
<dbReference type="InterPro" id="IPR029058">
    <property type="entry name" value="AB_hydrolase_fold"/>
</dbReference>
<sequence>MSLSPWSHSCSAGFTLRGWRSEPSGKPLLHFLHGNGFCGRTYEPMLRLLAEDFDLWLCDIQGHGESDHGGRFHG</sequence>
<evidence type="ECO:0000313" key="2">
    <source>
        <dbReference type="Proteomes" id="UP000253594"/>
    </source>
</evidence>
<evidence type="ECO:0000313" key="1">
    <source>
        <dbReference type="EMBL" id="RCI69445.1"/>
    </source>
</evidence>
<dbReference type="Proteomes" id="UP000253594">
    <property type="component" value="Unassembled WGS sequence"/>
</dbReference>
<feature type="non-terminal residue" evidence="1">
    <location>
        <position position="74"/>
    </location>
</feature>
<proteinExistence type="predicted"/>
<organism evidence="1 2">
    <name type="scientific">Pseudomonas aeruginosa</name>
    <dbReference type="NCBI Taxonomy" id="287"/>
    <lineage>
        <taxon>Bacteria</taxon>
        <taxon>Pseudomonadati</taxon>
        <taxon>Pseudomonadota</taxon>
        <taxon>Gammaproteobacteria</taxon>
        <taxon>Pseudomonadales</taxon>
        <taxon>Pseudomonadaceae</taxon>
        <taxon>Pseudomonas</taxon>
    </lineage>
</organism>
<accession>A0A367LW74</accession>
<dbReference type="Gene3D" id="3.40.50.1820">
    <property type="entry name" value="alpha/beta hydrolase"/>
    <property type="match status" value="1"/>
</dbReference>
<dbReference type="EMBL" id="QORE01003072">
    <property type="protein sequence ID" value="RCI69445.1"/>
    <property type="molecule type" value="Genomic_DNA"/>
</dbReference>